<sequence length="598" mass="64877">MSEVDPASGVPISEPPSKRRRVHDDSLDSTPQYGSPDSAPQNSPPNSGRLPDQSLSIRRGPPSRSRSRSRDGDATMDNENEDNRRRYHSSRSRSRSSSRARSTPRSRSQSRDRHRSRSASYSRSRSRSVTHDHSRSRSQSRSRSRSRSLSSPSHPQPPTHDKPDHHHRHDQPPLLPNYHQHLLLQGHKGAVSQVRISPDGRWIASASADGTAKIWDASTGAHLETLVGHMAGVSCLAWAPDSNTLATGSDDKAIRLWDRVTGSPAHAVAHRENTAADMVGVVKKGGVAAAKAAARRARMGVPGEGVRGGRTGRGPLLGHHNYVYCLAFSPKGNILASGSYDEAVFLWDVRAGRLMRSLPAHSDPVSGVDFCRDGTLVVSCSTDGLIRVWDTSTGQCLRTLVHEDNPAVANVCFSPNGRFVLAFSLDNSIRLWDYVSGSVKKTYQGHSNKGFSIGGCFGVLTDHDDGGEEQPADDDESRQQSFIASASEDGDIVMWDVKSKGIIQRIEGAHDGVCFCVDVYGGIMVSSGQDGFVKVFRHRPKSGPVKREDGDVNGFSGANGHREEDETPDAAAAADEELQRQVEAEAGSPGQHVKEEQL</sequence>
<evidence type="ECO:0000313" key="2">
    <source>
        <dbReference type="Proteomes" id="UP000724584"/>
    </source>
</evidence>
<comment type="caution">
    <text evidence="1">The sequence shown here is derived from an EMBL/GenBank/DDBJ whole genome shotgun (WGS) entry which is preliminary data.</text>
</comment>
<keyword evidence="2" id="KW-1185">Reference proteome</keyword>
<accession>A0ACB7PQN6</accession>
<protein>
    <submittedName>
        <fullName evidence="1">WD40-repeat-containing domain protein</fullName>
    </submittedName>
</protein>
<proteinExistence type="predicted"/>
<organism evidence="1 2">
    <name type="scientific">Chaetomium tenue</name>
    <dbReference type="NCBI Taxonomy" id="1854479"/>
    <lineage>
        <taxon>Eukaryota</taxon>
        <taxon>Fungi</taxon>
        <taxon>Dikarya</taxon>
        <taxon>Ascomycota</taxon>
        <taxon>Pezizomycotina</taxon>
        <taxon>Sordariomycetes</taxon>
        <taxon>Sordariomycetidae</taxon>
        <taxon>Sordariales</taxon>
        <taxon>Chaetomiaceae</taxon>
        <taxon>Chaetomium</taxon>
    </lineage>
</organism>
<evidence type="ECO:0000313" key="1">
    <source>
        <dbReference type="EMBL" id="KAH6651117.1"/>
    </source>
</evidence>
<reference evidence="1 2" key="1">
    <citation type="journal article" date="2021" name="Nat. Commun.">
        <title>Genetic determinants of endophytism in the Arabidopsis root mycobiome.</title>
        <authorList>
            <person name="Mesny F."/>
            <person name="Miyauchi S."/>
            <person name="Thiergart T."/>
            <person name="Pickel B."/>
            <person name="Atanasova L."/>
            <person name="Karlsson M."/>
            <person name="Huettel B."/>
            <person name="Barry K.W."/>
            <person name="Haridas S."/>
            <person name="Chen C."/>
            <person name="Bauer D."/>
            <person name="Andreopoulos W."/>
            <person name="Pangilinan J."/>
            <person name="LaButti K."/>
            <person name="Riley R."/>
            <person name="Lipzen A."/>
            <person name="Clum A."/>
            <person name="Drula E."/>
            <person name="Henrissat B."/>
            <person name="Kohler A."/>
            <person name="Grigoriev I.V."/>
            <person name="Martin F.M."/>
            <person name="Hacquard S."/>
        </authorList>
    </citation>
    <scope>NUCLEOTIDE SEQUENCE [LARGE SCALE GENOMIC DNA]</scope>
    <source>
        <strain evidence="1 2">MPI-SDFR-AT-0079</strain>
    </source>
</reference>
<gene>
    <name evidence="1" type="ORF">F5144DRAFT_75193</name>
</gene>
<dbReference type="EMBL" id="JAGIZQ010000001">
    <property type="protein sequence ID" value="KAH6651117.1"/>
    <property type="molecule type" value="Genomic_DNA"/>
</dbReference>
<dbReference type="Proteomes" id="UP000724584">
    <property type="component" value="Unassembled WGS sequence"/>
</dbReference>
<name>A0ACB7PQN6_9PEZI</name>